<reference evidence="2 3" key="1">
    <citation type="submission" date="2017-09" db="EMBL/GenBank/DDBJ databases">
        <title>Depth-based differentiation of microbial function through sediment-hosted aquifers and enrichment of novel symbionts in the deep terrestrial subsurface.</title>
        <authorList>
            <person name="Probst A.J."/>
            <person name="Ladd B."/>
            <person name="Jarett J.K."/>
            <person name="Geller-Mcgrath D.E."/>
            <person name="Sieber C.M."/>
            <person name="Emerson J.B."/>
            <person name="Anantharaman K."/>
            <person name="Thomas B.C."/>
            <person name="Malmstrom R."/>
            <person name="Stieglmeier M."/>
            <person name="Klingl A."/>
            <person name="Woyke T."/>
            <person name="Ryan C.M."/>
            <person name="Banfield J.F."/>
        </authorList>
    </citation>
    <scope>NUCLEOTIDE SEQUENCE [LARGE SCALE GENOMIC DNA]</scope>
    <source>
        <strain evidence="2">CG08_land_8_20_14_0_20_40_16</strain>
    </source>
</reference>
<feature type="transmembrane region" description="Helical" evidence="1">
    <location>
        <begin position="106"/>
        <end position="127"/>
    </location>
</feature>
<evidence type="ECO:0000313" key="2">
    <source>
        <dbReference type="EMBL" id="PIS42900.1"/>
    </source>
</evidence>
<feature type="transmembrane region" description="Helical" evidence="1">
    <location>
        <begin position="6"/>
        <end position="28"/>
    </location>
</feature>
<protein>
    <recommendedName>
        <fullName evidence="4">GAF domain-containing protein</fullName>
    </recommendedName>
</protein>
<accession>A0A2H0YWP2</accession>
<name>A0A2H0YWP2_9BACT</name>
<dbReference type="AlphaFoldDB" id="A0A2H0YWP2"/>
<keyword evidence="1" id="KW-0812">Transmembrane</keyword>
<dbReference type="Gene3D" id="3.30.450.40">
    <property type="match status" value="1"/>
</dbReference>
<comment type="caution">
    <text evidence="2">The sequence shown here is derived from an EMBL/GenBank/DDBJ whole genome shotgun (WGS) entry which is preliminary data.</text>
</comment>
<gene>
    <name evidence="2" type="ORF">COT24_01075</name>
</gene>
<dbReference type="EMBL" id="PEXU01000013">
    <property type="protein sequence ID" value="PIS42900.1"/>
    <property type="molecule type" value="Genomic_DNA"/>
</dbReference>
<evidence type="ECO:0000256" key="1">
    <source>
        <dbReference type="SAM" id="Phobius"/>
    </source>
</evidence>
<feature type="transmembrane region" description="Helical" evidence="1">
    <location>
        <begin position="133"/>
        <end position="153"/>
    </location>
</feature>
<feature type="transmembrane region" description="Helical" evidence="1">
    <location>
        <begin position="44"/>
        <end position="69"/>
    </location>
</feature>
<dbReference type="SUPFAM" id="SSF55781">
    <property type="entry name" value="GAF domain-like"/>
    <property type="match status" value="1"/>
</dbReference>
<evidence type="ECO:0008006" key="4">
    <source>
        <dbReference type="Google" id="ProtNLM"/>
    </source>
</evidence>
<dbReference type="InterPro" id="IPR029016">
    <property type="entry name" value="GAF-like_dom_sf"/>
</dbReference>
<dbReference type="Proteomes" id="UP000231542">
    <property type="component" value="Unassembled WGS sequence"/>
</dbReference>
<sequence length="353" mass="40929">DKVSKFWGTCQFIFTAVGSLLAGFVLLVKRLRKELRLIRYQLRYIFLGTFLMFLGVLIFNFILVVFFKISTFVNLGPFFVLPFIFFTTYAIVRHRLMDIKFIIRRGFVHIASFVIIIAIYTYLILLIQDYFEISKISTILFAVFIITLSVFPFRKWLFGAIDNLFYQKEIEKEKRINDLISKLPSVAEYDQILKEINSLITQNLKCGDVRILIINREDAFEIAFPNDAKKMILSENNVLVKYLSSEKIVVVKEEIPFILEQADEEEKPKLKDLQTDLKSLKAEVAVALRNDIRQLMAVILIGPKESKDVYTVQDINLFKKLAEEASIGLANVLLYKHTIEGLKRRIEKGEIGV</sequence>
<feature type="non-terminal residue" evidence="2">
    <location>
        <position position="1"/>
    </location>
</feature>
<keyword evidence="1" id="KW-0472">Membrane</keyword>
<proteinExistence type="predicted"/>
<evidence type="ECO:0000313" key="3">
    <source>
        <dbReference type="Proteomes" id="UP000231542"/>
    </source>
</evidence>
<organism evidence="2 3">
    <name type="scientific">Candidatus Kerfeldbacteria bacterium CG08_land_8_20_14_0_20_40_16</name>
    <dbReference type="NCBI Taxonomy" id="2014244"/>
    <lineage>
        <taxon>Bacteria</taxon>
        <taxon>Candidatus Kerfeldiibacteriota</taxon>
    </lineage>
</organism>
<feature type="transmembrane region" description="Helical" evidence="1">
    <location>
        <begin position="75"/>
        <end position="94"/>
    </location>
</feature>
<keyword evidence="1" id="KW-1133">Transmembrane helix</keyword>